<reference evidence="1" key="1">
    <citation type="submission" date="2019-11" db="EMBL/GenBank/DDBJ databases">
        <title>Nori genome reveals adaptations in red seaweeds to the harsh intertidal environment.</title>
        <authorList>
            <person name="Wang D."/>
            <person name="Mao Y."/>
        </authorList>
    </citation>
    <scope>NUCLEOTIDE SEQUENCE</scope>
    <source>
        <tissue evidence="1">Gametophyte</tissue>
    </source>
</reference>
<sequence length="242" mass="25463">MCNAVTPKQRPERNRRKRTGAQAQRNASTQKAASTRRTHNSTQKRTHHYASTGSAIDAHKEHGRGARCSRKQRQSRSPSTQSPNSEHPARLHSGAAIGVEAPRSTPSTPAPHHPHPTPSAAEVPPSQSRRPRPAGGSRASGTVGRGLSVRHALVIGHLGQGGIDVVGRDDAISIATVVDDPSIDVTASGITCACCRTARSSPNSEVCVSTGIDAPRHRDRCPCETICVGVVLGTGVCTWSVA</sequence>
<dbReference type="EMBL" id="CM020619">
    <property type="protein sequence ID" value="KAK1865880.1"/>
    <property type="molecule type" value="Genomic_DNA"/>
</dbReference>
<dbReference type="Proteomes" id="UP000798662">
    <property type="component" value="Chromosome 2"/>
</dbReference>
<protein>
    <submittedName>
        <fullName evidence="1">Uncharacterized protein</fullName>
    </submittedName>
</protein>
<gene>
    <name evidence="1" type="ORF">I4F81_008403</name>
</gene>
<keyword evidence="2" id="KW-1185">Reference proteome</keyword>
<name>A0ACC3C7B8_PYRYE</name>
<evidence type="ECO:0000313" key="2">
    <source>
        <dbReference type="Proteomes" id="UP000798662"/>
    </source>
</evidence>
<accession>A0ACC3C7B8</accession>
<evidence type="ECO:0000313" key="1">
    <source>
        <dbReference type="EMBL" id="KAK1865880.1"/>
    </source>
</evidence>
<comment type="caution">
    <text evidence="1">The sequence shown here is derived from an EMBL/GenBank/DDBJ whole genome shotgun (WGS) entry which is preliminary data.</text>
</comment>
<organism evidence="1 2">
    <name type="scientific">Pyropia yezoensis</name>
    <name type="common">Susabi-nori</name>
    <name type="synonym">Porphyra yezoensis</name>
    <dbReference type="NCBI Taxonomy" id="2788"/>
    <lineage>
        <taxon>Eukaryota</taxon>
        <taxon>Rhodophyta</taxon>
        <taxon>Bangiophyceae</taxon>
        <taxon>Bangiales</taxon>
        <taxon>Bangiaceae</taxon>
        <taxon>Pyropia</taxon>
    </lineage>
</organism>
<proteinExistence type="predicted"/>